<evidence type="ECO:0000256" key="8">
    <source>
        <dbReference type="ARBA" id="ARBA00023251"/>
    </source>
</evidence>
<evidence type="ECO:0000256" key="5">
    <source>
        <dbReference type="ARBA" id="ARBA00022692"/>
    </source>
</evidence>
<evidence type="ECO:0000256" key="3">
    <source>
        <dbReference type="ARBA" id="ARBA00022448"/>
    </source>
</evidence>
<dbReference type="EMBL" id="BAAAPN010000043">
    <property type="protein sequence ID" value="GAA1757864.1"/>
    <property type="molecule type" value="Genomic_DNA"/>
</dbReference>
<evidence type="ECO:0000256" key="7">
    <source>
        <dbReference type="ARBA" id="ARBA00023136"/>
    </source>
</evidence>
<keyword evidence="7 9" id="KW-0472">Membrane</keyword>
<dbReference type="InterPro" id="IPR051449">
    <property type="entry name" value="ABC-2_transporter_component"/>
</dbReference>
<feature type="transmembrane region" description="Helical" evidence="9">
    <location>
        <begin position="24"/>
        <end position="42"/>
    </location>
</feature>
<evidence type="ECO:0000256" key="2">
    <source>
        <dbReference type="ARBA" id="ARBA00007783"/>
    </source>
</evidence>
<feature type="transmembrane region" description="Helical" evidence="9">
    <location>
        <begin position="130"/>
        <end position="154"/>
    </location>
</feature>
<evidence type="ECO:0000256" key="1">
    <source>
        <dbReference type="ARBA" id="ARBA00004651"/>
    </source>
</evidence>
<keyword evidence="3 9" id="KW-0813">Transport</keyword>
<feature type="transmembrane region" description="Helical" evidence="9">
    <location>
        <begin position="94"/>
        <end position="118"/>
    </location>
</feature>
<evidence type="ECO:0000256" key="6">
    <source>
        <dbReference type="ARBA" id="ARBA00022989"/>
    </source>
</evidence>
<evidence type="ECO:0000256" key="4">
    <source>
        <dbReference type="ARBA" id="ARBA00022475"/>
    </source>
</evidence>
<gene>
    <name evidence="11" type="ORF">GCM10009810_16690</name>
</gene>
<keyword evidence="6 9" id="KW-1133">Transmembrane helix</keyword>
<accession>A0ABN2KJM2</accession>
<dbReference type="RefSeq" id="WP_344064714.1">
    <property type="nucleotide sequence ID" value="NZ_BAAAPN010000043.1"/>
</dbReference>
<reference evidence="11 12" key="1">
    <citation type="journal article" date="2019" name="Int. J. Syst. Evol. Microbiol.">
        <title>The Global Catalogue of Microorganisms (GCM) 10K type strain sequencing project: providing services to taxonomists for standard genome sequencing and annotation.</title>
        <authorList>
            <consortium name="The Broad Institute Genomics Platform"/>
            <consortium name="The Broad Institute Genome Sequencing Center for Infectious Disease"/>
            <person name="Wu L."/>
            <person name="Ma J."/>
        </authorList>
    </citation>
    <scope>NUCLEOTIDE SEQUENCE [LARGE SCALE GENOMIC DNA]</scope>
    <source>
        <strain evidence="11 12">JCM 15591</strain>
    </source>
</reference>
<feature type="transmembrane region" description="Helical" evidence="9">
    <location>
        <begin position="166"/>
        <end position="184"/>
    </location>
</feature>
<feature type="transmembrane region" description="Helical" evidence="9">
    <location>
        <begin position="221"/>
        <end position="239"/>
    </location>
</feature>
<dbReference type="PROSITE" id="PS51012">
    <property type="entry name" value="ABC_TM2"/>
    <property type="match status" value="1"/>
</dbReference>
<name>A0ABN2KJM2_9MICO</name>
<evidence type="ECO:0000313" key="12">
    <source>
        <dbReference type="Proteomes" id="UP001501475"/>
    </source>
</evidence>
<proteinExistence type="inferred from homology"/>
<feature type="transmembrane region" description="Helical" evidence="9">
    <location>
        <begin position="54"/>
        <end position="73"/>
    </location>
</feature>
<feature type="domain" description="ABC transmembrane type-2" evidence="10">
    <location>
        <begin position="14"/>
        <end position="242"/>
    </location>
</feature>
<comment type="similarity">
    <text evidence="2 9">Belongs to the ABC-2 integral membrane protein family.</text>
</comment>
<protein>
    <recommendedName>
        <fullName evidence="9">Transport permease protein</fullName>
    </recommendedName>
</protein>
<dbReference type="PANTHER" id="PTHR30294">
    <property type="entry name" value="MEMBRANE COMPONENT OF ABC TRANSPORTER YHHJ-RELATED"/>
    <property type="match status" value="1"/>
</dbReference>
<evidence type="ECO:0000259" key="10">
    <source>
        <dbReference type="PROSITE" id="PS51012"/>
    </source>
</evidence>
<keyword evidence="12" id="KW-1185">Reference proteome</keyword>
<dbReference type="PIRSF" id="PIRSF006648">
    <property type="entry name" value="DrrB"/>
    <property type="match status" value="1"/>
</dbReference>
<dbReference type="InterPro" id="IPR000412">
    <property type="entry name" value="ABC_2_transport"/>
</dbReference>
<dbReference type="PANTHER" id="PTHR30294:SF38">
    <property type="entry name" value="TRANSPORT PERMEASE PROTEIN"/>
    <property type="match status" value="1"/>
</dbReference>
<evidence type="ECO:0000256" key="9">
    <source>
        <dbReference type="RuleBase" id="RU361157"/>
    </source>
</evidence>
<keyword evidence="8" id="KW-0046">Antibiotic resistance</keyword>
<dbReference type="Pfam" id="PF01061">
    <property type="entry name" value="ABC2_membrane"/>
    <property type="match status" value="1"/>
</dbReference>
<organism evidence="11 12">
    <name type="scientific">Nostocoides vanveenii</name>
    <dbReference type="NCBI Taxonomy" id="330835"/>
    <lineage>
        <taxon>Bacteria</taxon>
        <taxon>Bacillati</taxon>
        <taxon>Actinomycetota</taxon>
        <taxon>Actinomycetes</taxon>
        <taxon>Micrococcales</taxon>
        <taxon>Intrasporangiaceae</taxon>
        <taxon>Nostocoides</taxon>
    </lineage>
</organism>
<comment type="subcellular location">
    <subcellularLocation>
        <location evidence="1 9">Cell membrane</location>
        <topology evidence="1 9">Multi-pass membrane protein</topology>
    </subcellularLocation>
</comment>
<evidence type="ECO:0000313" key="11">
    <source>
        <dbReference type="EMBL" id="GAA1757864.1"/>
    </source>
</evidence>
<dbReference type="InterPro" id="IPR047817">
    <property type="entry name" value="ABC2_TM_bact-type"/>
</dbReference>
<comment type="caution">
    <text evidence="11">The sequence shown here is derived from an EMBL/GenBank/DDBJ whole genome shotgun (WGS) entry which is preliminary data.</text>
</comment>
<dbReference type="Proteomes" id="UP001501475">
    <property type="component" value="Unassembled WGS sequence"/>
</dbReference>
<keyword evidence="4 9" id="KW-1003">Cell membrane</keyword>
<sequence>MNPRLTLATAGRVLAQIRGDHRTVALLLVVPCVLMGLLAWVFDGTPLFDRVGPALLGVFPFVVMFVVTSVATLRERTSGTLERLLTTPLGRGDFMVGYALAFAVMAILQAVIATAFSIYVCGLDISGPVWMLVAIAVIDAVLGTALGLLASAFAHTEFQAVQFMPAFVLPQFLLCGLLAPRAGLADPLRWLSDVLPLSYAVDAMSAVTTSSSPWGQVRGDVLILLGFIIGALLLGSLTLRRRTD</sequence>
<keyword evidence="5 9" id="KW-0812">Transmembrane</keyword>
<dbReference type="InterPro" id="IPR013525">
    <property type="entry name" value="ABC2_TM"/>
</dbReference>